<proteinExistence type="predicted"/>
<comment type="caution">
    <text evidence="1">The sequence shown here is derived from an EMBL/GenBank/DDBJ whole genome shotgun (WGS) entry which is preliminary data.</text>
</comment>
<evidence type="ECO:0000313" key="1">
    <source>
        <dbReference type="EMBL" id="GAA4888045.1"/>
    </source>
</evidence>
<accession>A0ABP9EXU3</accession>
<keyword evidence="2" id="KW-1185">Reference proteome</keyword>
<sequence length="75" mass="8132">MRTTLDIDDTVLAAARSLAQARRTSLGEAVSELARRGLNSPDPLRVDLTYSPFPVVIGDAEILVTDELVAEHRDA</sequence>
<protein>
    <recommendedName>
        <fullName evidence="3">Antitoxin</fullName>
    </recommendedName>
</protein>
<dbReference type="RefSeq" id="WP_345577182.1">
    <property type="nucleotide sequence ID" value="NZ_BAABLV010000001.1"/>
</dbReference>
<evidence type="ECO:0008006" key="3">
    <source>
        <dbReference type="Google" id="ProtNLM"/>
    </source>
</evidence>
<reference evidence="2" key="1">
    <citation type="journal article" date="2019" name="Int. J. Syst. Evol. Microbiol.">
        <title>The Global Catalogue of Microorganisms (GCM) 10K type strain sequencing project: providing services to taxonomists for standard genome sequencing and annotation.</title>
        <authorList>
            <consortium name="The Broad Institute Genomics Platform"/>
            <consortium name="The Broad Institute Genome Sequencing Center for Infectious Disease"/>
            <person name="Wu L."/>
            <person name="Ma J."/>
        </authorList>
    </citation>
    <scope>NUCLEOTIDE SEQUENCE [LARGE SCALE GENOMIC DNA]</scope>
    <source>
        <strain evidence="2">JCM 19125</strain>
    </source>
</reference>
<gene>
    <name evidence="1" type="ORF">GCM10025789_00300</name>
</gene>
<dbReference type="EMBL" id="BAABLV010000001">
    <property type="protein sequence ID" value="GAA4888045.1"/>
    <property type="molecule type" value="Genomic_DNA"/>
</dbReference>
<dbReference type="Proteomes" id="UP001501521">
    <property type="component" value="Unassembled WGS sequence"/>
</dbReference>
<evidence type="ECO:0000313" key="2">
    <source>
        <dbReference type="Proteomes" id="UP001501521"/>
    </source>
</evidence>
<organism evidence="1 2">
    <name type="scientific">Tessaracoccus lubricantis</name>
    <dbReference type="NCBI Taxonomy" id="545543"/>
    <lineage>
        <taxon>Bacteria</taxon>
        <taxon>Bacillati</taxon>
        <taxon>Actinomycetota</taxon>
        <taxon>Actinomycetes</taxon>
        <taxon>Propionibacteriales</taxon>
        <taxon>Propionibacteriaceae</taxon>
        <taxon>Tessaracoccus</taxon>
    </lineage>
</organism>
<name>A0ABP9EXU3_9ACTN</name>